<sequence length="203" mass="21809">MDHCFDVGNDSTLTRCTAHMARTAPGDDKNLSKPTTAGPALKSRVFVNTSPVYTGGFPKSAPSSETVVRSYGTAAGAVGTSAFTQMRGARDEAAPALYSTENGRCACSQYWYYYNANDTIISVEPYGSQWECDNVGTAHTGRVRDGPRVTPELWSADSAKYSARASAGRATAPRGRRMQKRALSDSVSSATDFPRDDLKLVTE</sequence>
<accession>A0A4C1V084</accession>
<gene>
    <name evidence="2" type="ORF">EVAR_80908_1</name>
</gene>
<protein>
    <submittedName>
        <fullName evidence="2">Uncharacterized protein</fullName>
    </submittedName>
</protein>
<organism evidence="2 3">
    <name type="scientific">Eumeta variegata</name>
    <name type="common">Bagworm moth</name>
    <name type="synonym">Eumeta japonica</name>
    <dbReference type="NCBI Taxonomy" id="151549"/>
    <lineage>
        <taxon>Eukaryota</taxon>
        <taxon>Metazoa</taxon>
        <taxon>Ecdysozoa</taxon>
        <taxon>Arthropoda</taxon>
        <taxon>Hexapoda</taxon>
        <taxon>Insecta</taxon>
        <taxon>Pterygota</taxon>
        <taxon>Neoptera</taxon>
        <taxon>Endopterygota</taxon>
        <taxon>Lepidoptera</taxon>
        <taxon>Glossata</taxon>
        <taxon>Ditrysia</taxon>
        <taxon>Tineoidea</taxon>
        <taxon>Psychidae</taxon>
        <taxon>Oiketicinae</taxon>
        <taxon>Eumeta</taxon>
    </lineage>
</organism>
<dbReference type="Proteomes" id="UP000299102">
    <property type="component" value="Unassembled WGS sequence"/>
</dbReference>
<keyword evidence="3" id="KW-1185">Reference proteome</keyword>
<name>A0A4C1V084_EUMVA</name>
<evidence type="ECO:0000313" key="2">
    <source>
        <dbReference type="EMBL" id="GBP32141.1"/>
    </source>
</evidence>
<reference evidence="2 3" key="1">
    <citation type="journal article" date="2019" name="Commun. Biol.">
        <title>The bagworm genome reveals a unique fibroin gene that provides high tensile strength.</title>
        <authorList>
            <person name="Kono N."/>
            <person name="Nakamura H."/>
            <person name="Ohtoshi R."/>
            <person name="Tomita M."/>
            <person name="Numata K."/>
            <person name="Arakawa K."/>
        </authorList>
    </citation>
    <scope>NUCLEOTIDE SEQUENCE [LARGE SCALE GENOMIC DNA]</scope>
</reference>
<dbReference type="EMBL" id="BGZK01000255">
    <property type="protein sequence ID" value="GBP32141.1"/>
    <property type="molecule type" value="Genomic_DNA"/>
</dbReference>
<evidence type="ECO:0000256" key="1">
    <source>
        <dbReference type="SAM" id="MobiDB-lite"/>
    </source>
</evidence>
<dbReference type="AlphaFoldDB" id="A0A4C1V084"/>
<feature type="region of interest" description="Disordered" evidence="1">
    <location>
        <begin position="160"/>
        <end position="203"/>
    </location>
</feature>
<proteinExistence type="predicted"/>
<comment type="caution">
    <text evidence="2">The sequence shown here is derived from an EMBL/GenBank/DDBJ whole genome shotgun (WGS) entry which is preliminary data.</text>
</comment>
<feature type="compositionally biased region" description="Basic and acidic residues" evidence="1">
    <location>
        <begin position="193"/>
        <end position="203"/>
    </location>
</feature>
<evidence type="ECO:0000313" key="3">
    <source>
        <dbReference type="Proteomes" id="UP000299102"/>
    </source>
</evidence>